<dbReference type="Gene3D" id="1.10.238.10">
    <property type="entry name" value="EF-hand"/>
    <property type="match status" value="1"/>
</dbReference>
<dbReference type="InterPro" id="IPR035892">
    <property type="entry name" value="C2_domain_sf"/>
</dbReference>
<dbReference type="CDD" id="cd00275">
    <property type="entry name" value="C2_PLC_like"/>
    <property type="match status" value="1"/>
</dbReference>
<sequence length="765" mass="84545">MANVIILDDTDLTEDEKRWKQRLEGGAKLTKYGAKGKPCRKSFHLTPDHRLVWDSTSILSKLTKPKAANMVDLHRISRVQRGQTTHKFCRFRGKHAARTPLSFSVMYDEHVRSLDLVCDDGDDAQSLIGLLEKLAAKSKTAFGEHDTAFYLHHWRLSDKDQNGELSVDEVCDLVQRLNLQLSRKHIKAEISKVDANNDGVLQFDEFVELMRQLSDRRELGSLWAALKQGQLESIVRGSHETLPLTHEVSYHLLCCGASVFKRFLEDMQGESLSDEEQATQPGGGANAHPTPSDGKLGYPGFVAYMAGLANSAVDLAKEKGVYQDMDQPLCNYWCASSHNTYLEGDQLTSPASVNRYISDLSKGCRCVELDCWDGEDGQPVIYHGHTLTGRIKFVDVIMAVHEFAFTSSDMPVILSLENHCSIPQQQIMAATLSSVLGNMLAVAPMVDDMLPSPASLRNKVIIKGSKGRAPSDAAGDEGSSVYGNLTQSTIPPPPRTTHKVKVAPELAALTTLGGVKFKGWEKAKQCAANEMSSFSEPKSEKLFKASSTPEWIVYNQRQMSRIYPGGQRVDSSNYDPMPHWCAGSQIVALNYQTSGMSMYLNHGRFRDNGGCGYVLKPPCLQKQSEPQPVEAAMTLIVQVCSAQQLPKPKGAHKGEIIDPYVKVGIHGTAVDTKGPFQTHVISDNGFNPIWDKSYSFKITQPSLALLSLVVKDDGPTDTFIAYATIPVSMLKRGYRRVALFSSDGTTHGEFKYSSLMCRFDMRAPE</sequence>
<dbReference type="SUPFAM" id="SSF49562">
    <property type="entry name" value="C2 domain (Calcium/lipid-binding domain, CaLB)"/>
    <property type="match status" value="1"/>
</dbReference>
<feature type="domain" description="EF-hand" evidence="11">
    <location>
        <begin position="181"/>
        <end position="216"/>
    </location>
</feature>
<dbReference type="Pfam" id="PF00388">
    <property type="entry name" value="PI-PLC-X"/>
    <property type="match status" value="1"/>
</dbReference>
<dbReference type="Pfam" id="PF00387">
    <property type="entry name" value="PI-PLC-Y"/>
    <property type="match status" value="1"/>
</dbReference>
<feature type="domain" description="EF-hand" evidence="11">
    <location>
        <begin position="145"/>
        <end position="180"/>
    </location>
</feature>
<dbReference type="InterPro" id="IPR002048">
    <property type="entry name" value="EF_hand_dom"/>
</dbReference>
<dbReference type="OrthoDB" id="269822at2759"/>
<dbReference type="Pfam" id="PF13499">
    <property type="entry name" value="EF-hand_7"/>
    <property type="match status" value="1"/>
</dbReference>
<dbReference type="PROSITE" id="PS50007">
    <property type="entry name" value="PIPLC_X_DOMAIN"/>
    <property type="match status" value="1"/>
</dbReference>
<dbReference type="EMBL" id="JAFCMP010000528">
    <property type="protein sequence ID" value="KAG5177143.1"/>
    <property type="molecule type" value="Genomic_DNA"/>
</dbReference>
<dbReference type="CDD" id="cd15898">
    <property type="entry name" value="EFh_PI-PLC"/>
    <property type="match status" value="1"/>
</dbReference>
<keyword evidence="13" id="KW-1185">Reference proteome</keyword>
<keyword evidence="3" id="KW-0106">Calcium</keyword>
<keyword evidence="6" id="KW-0807">Transducer</keyword>
<dbReference type="SMART" id="SM00148">
    <property type="entry name" value="PLCXc"/>
    <property type="match status" value="1"/>
</dbReference>
<reference evidence="12" key="1">
    <citation type="submission" date="2021-02" db="EMBL/GenBank/DDBJ databases">
        <title>First Annotated Genome of the Yellow-green Alga Tribonema minus.</title>
        <authorList>
            <person name="Mahan K.M."/>
        </authorList>
    </citation>
    <scope>NUCLEOTIDE SEQUENCE</scope>
    <source>
        <strain evidence="12">UTEX B ZZ1240</strain>
    </source>
</reference>
<evidence type="ECO:0000259" key="10">
    <source>
        <dbReference type="PROSITE" id="PS50008"/>
    </source>
</evidence>
<keyword evidence="2 7" id="KW-0378">Hydrolase</keyword>
<comment type="caution">
    <text evidence="12">The sequence shown here is derived from an EMBL/GenBank/DDBJ whole genome shotgun (WGS) entry which is preliminary data.</text>
</comment>
<dbReference type="Pfam" id="PF00168">
    <property type="entry name" value="C2"/>
    <property type="match status" value="1"/>
</dbReference>
<dbReference type="GO" id="GO:0016042">
    <property type="term" value="P:lipid catabolic process"/>
    <property type="evidence" value="ECO:0007669"/>
    <property type="project" value="UniProtKB-KW"/>
</dbReference>
<evidence type="ECO:0000256" key="4">
    <source>
        <dbReference type="ARBA" id="ARBA00022963"/>
    </source>
</evidence>
<evidence type="ECO:0000256" key="7">
    <source>
        <dbReference type="RuleBase" id="RU361133"/>
    </source>
</evidence>
<dbReference type="CDD" id="cd08558">
    <property type="entry name" value="PI-PLCc_eukaryota"/>
    <property type="match status" value="1"/>
</dbReference>
<dbReference type="InterPro" id="IPR018247">
    <property type="entry name" value="EF_Hand_1_Ca_BS"/>
</dbReference>
<evidence type="ECO:0000259" key="11">
    <source>
        <dbReference type="PROSITE" id="PS50222"/>
    </source>
</evidence>
<dbReference type="Gene3D" id="2.30.29.30">
    <property type="entry name" value="Pleckstrin-homology domain (PH domain)/Phosphotyrosine-binding domain (PTB)"/>
    <property type="match status" value="1"/>
</dbReference>
<dbReference type="InterPro" id="IPR000909">
    <property type="entry name" value="PLipase_C_PInositol-sp_X_dom"/>
</dbReference>
<accession>A0A836C9T5</accession>
<dbReference type="SMART" id="SM00239">
    <property type="entry name" value="C2"/>
    <property type="match status" value="1"/>
</dbReference>
<dbReference type="GO" id="GO:0048015">
    <property type="term" value="P:phosphatidylinositol-mediated signaling"/>
    <property type="evidence" value="ECO:0007669"/>
    <property type="project" value="TreeGrafter"/>
</dbReference>
<dbReference type="AlphaFoldDB" id="A0A836C9T5"/>
<evidence type="ECO:0000256" key="5">
    <source>
        <dbReference type="ARBA" id="ARBA00023098"/>
    </source>
</evidence>
<dbReference type="SMART" id="SM00054">
    <property type="entry name" value="EFh"/>
    <property type="match status" value="2"/>
</dbReference>
<dbReference type="InterPro" id="IPR011993">
    <property type="entry name" value="PH-like_dom_sf"/>
</dbReference>
<dbReference type="SUPFAM" id="SSF47473">
    <property type="entry name" value="EF-hand"/>
    <property type="match status" value="1"/>
</dbReference>
<dbReference type="InterPro" id="IPR001192">
    <property type="entry name" value="PI-PLC_fam"/>
</dbReference>
<evidence type="ECO:0000313" key="13">
    <source>
        <dbReference type="Proteomes" id="UP000664859"/>
    </source>
</evidence>
<dbReference type="InterPro" id="IPR017946">
    <property type="entry name" value="PLC-like_Pdiesterase_TIM-brl"/>
</dbReference>
<evidence type="ECO:0000313" key="12">
    <source>
        <dbReference type="EMBL" id="KAG5177143.1"/>
    </source>
</evidence>
<dbReference type="InterPro" id="IPR001711">
    <property type="entry name" value="PLipase_C_Pinositol-sp_Y"/>
</dbReference>
<keyword evidence="5 7" id="KW-0443">Lipid metabolism</keyword>
<proteinExistence type="predicted"/>
<feature type="domain" description="PI-PLC Y-box" evidence="10">
    <location>
        <begin position="515"/>
        <end position="621"/>
    </location>
</feature>
<comment type="catalytic activity">
    <reaction evidence="7">
        <text>a 1,2-diacyl-sn-glycero-3-phospho-(1D-myo-inositol-4,5-bisphosphate) + H2O = 1D-myo-inositol 1,4,5-trisphosphate + a 1,2-diacyl-sn-glycerol + H(+)</text>
        <dbReference type="Rhea" id="RHEA:33179"/>
        <dbReference type="ChEBI" id="CHEBI:15377"/>
        <dbReference type="ChEBI" id="CHEBI:15378"/>
        <dbReference type="ChEBI" id="CHEBI:17815"/>
        <dbReference type="ChEBI" id="CHEBI:58456"/>
        <dbReference type="ChEBI" id="CHEBI:203600"/>
        <dbReference type="EC" id="3.1.4.11"/>
    </reaction>
</comment>
<dbReference type="GO" id="GO:0005509">
    <property type="term" value="F:calcium ion binding"/>
    <property type="evidence" value="ECO:0007669"/>
    <property type="project" value="InterPro"/>
</dbReference>
<dbReference type="PANTHER" id="PTHR10336">
    <property type="entry name" value="PHOSPHOINOSITIDE-SPECIFIC PHOSPHOLIPASE C FAMILY PROTEIN"/>
    <property type="match status" value="1"/>
</dbReference>
<evidence type="ECO:0000256" key="6">
    <source>
        <dbReference type="ARBA" id="ARBA00023224"/>
    </source>
</evidence>
<dbReference type="PROSITE" id="PS50008">
    <property type="entry name" value="PIPLC_Y_DOMAIN"/>
    <property type="match status" value="1"/>
</dbReference>
<dbReference type="SUPFAM" id="SSF50729">
    <property type="entry name" value="PH domain-like"/>
    <property type="match status" value="1"/>
</dbReference>
<dbReference type="InterPro" id="IPR000008">
    <property type="entry name" value="C2_dom"/>
</dbReference>
<dbReference type="Gene3D" id="2.60.40.150">
    <property type="entry name" value="C2 domain"/>
    <property type="match status" value="1"/>
</dbReference>
<dbReference type="PRINTS" id="PR00390">
    <property type="entry name" value="PHPHLIPASEC"/>
</dbReference>
<dbReference type="PROSITE" id="PS00018">
    <property type="entry name" value="EF_HAND_1"/>
    <property type="match status" value="2"/>
</dbReference>
<dbReference type="EC" id="3.1.4.11" evidence="1 7"/>
<keyword evidence="4 7" id="KW-0442">Lipid degradation</keyword>
<dbReference type="PROSITE" id="PS50222">
    <property type="entry name" value="EF_HAND_2"/>
    <property type="match status" value="2"/>
</dbReference>
<organism evidence="12 13">
    <name type="scientific">Tribonema minus</name>
    <dbReference type="NCBI Taxonomy" id="303371"/>
    <lineage>
        <taxon>Eukaryota</taxon>
        <taxon>Sar</taxon>
        <taxon>Stramenopiles</taxon>
        <taxon>Ochrophyta</taxon>
        <taxon>PX clade</taxon>
        <taxon>Xanthophyceae</taxon>
        <taxon>Tribonematales</taxon>
        <taxon>Tribonemataceae</taxon>
        <taxon>Tribonema</taxon>
    </lineage>
</organism>
<feature type="domain" description="C2" evidence="9">
    <location>
        <begin position="616"/>
        <end position="741"/>
    </location>
</feature>
<evidence type="ECO:0000256" key="1">
    <source>
        <dbReference type="ARBA" id="ARBA00012368"/>
    </source>
</evidence>
<evidence type="ECO:0000259" key="9">
    <source>
        <dbReference type="PROSITE" id="PS50004"/>
    </source>
</evidence>
<dbReference type="PROSITE" id="PS50004">
    <property type="entry name" value="C2"/>
    <property type="match status" value="1"/>
</dbReference>
<dbReference type="GO" id="GO:0051209">
    <property type="term" value="P:release of sequestered calcium ion into cytosol"/>
    <property type="evidence" value="ECO:0007669"/>
    <property type="project" value="TreeGrafter"/>
</dbReference>
<dbReference type="SMART" id="SM00149">
    <property type="entry name" value="PLCYc"/>
    <property type="match status" value="1"/>
</dbReference>
<dbReference type="GO" id="GO:0004435">
    <property type="term" value="F:phosphatidylinositol-4,5-bisphosphate phospholipase C activity"/>
    <property type="evidence" value="ECO:0007669"/>
    <property type="project" value="UniProtKB-EC"/>
</dbReference>
<gene>
    <name evidence="12" type="ORF">JKP88DRAFT_202483</name>
</gene>
<name>A0A836C9T5_9STRA</name>
<dbReference type="Gene3D" id="3.20.20.190">
    <property type="entry name" value="Phosphatidylinositol (PI) phosphodiesterase"/>
    <property type="match status" value="1"/>
</dbReference>
<protein>
    <recommendedName>
        <fullName evidence="1 7">Phosphoinositide phospholipase C</fullName>
        <ecNumber evidence="1 7">3.1.4.11</ecNumber>
    </recommendedName>
</protein>
<dbReference type="Proteomes" id="UP000664859">
    <property type="component" value="Unassembled WGS sequence"/>
</dbReference>
<feature type="region of interest" description="Disordered" evidence="8">
    <location>
        <begin position="270"/>
        <end position="292"/>
    </location>
</feature>
<dbReference type="InterPro" id="IPR011992">
    <property type="entry name" value="EF-hand-dom_pair"/>
</dbReference>
<dbReference type="PANTHER" id="PTHR10336:SF36">
    <property type="entry name" value="1-PHOSPHATIDYLINOSITOL 4,5-BISPHOSPHATE PHOSPHODIESTERASE BETA-4"/>
    <property type="match status" value="1"/>
</dbReference>
<evidence type="ECO:0000256" key="2">
    <source>
        <dbReference type="ARBA" id="ARBA00022801"/>
    </source>
</evidence>
<dbReference type="SUPFAM" id="SSF51695">
    <property type="entry name" value="PLC-like phosphodiesterases"/>
    <property type="match status" value="1"/>
</dbReference>
<evidence type="ECO:0000256" key="8">
    <source>
        <dbReference type="SAM" id="MobiDB-lite"/>
    </source>
</evidence>
<evidence type="ECO:0000256" key="3">
    <source>
        <dbReference type="ARBA" id="ARBA00022837"/>
    </source>
</evidence>